<evidence type="ECO:0000256" key="4">
    <source>
        <dbReference type="SAM" id="SignalP"/>
    </source>
</evidence>
<evidence type="ECO:0000313" key="6">
    <source>
        <dbReference type="EMBL" id="KAJ55664.1"/>
    </source>
</evidence>
<reference evidence="6 7" key="1">
    <citation type="submission" date="2014-03" db="EMBL/GenBank/DDBJ databases">
        <title>Draft Genome Sequence of Actibacterium mucosum KCTC 23349, a Marine Alphaproteobacterium with Complex Ionic Requirements Isolated from Mediterranean Seawater at Malvarrosa Beach, Valencia, Spain.</title>
        <authorList>
            <person name="Arahal D.R."/>
            <person name="Shao Z."/>
            <person name="Lai Q."/>
            <person name="Pujalte M.J."/>
        </authorList>
    </citation>
    <scope>NUCLEOTIDE SEQUENCE [LARGE SCALE GENOMIC DNA]</scope>
    <source>
        <strain evidence="6 7">KCTC 23349</strain>
    </source>
</reference>
<keyword evidence="7" id="KW-1185">Reference proteome</keyword>
<dbReference type="SUPFAM" id="SSF53822">
    <property type="entry name" value="Periplasmic binding protein-like I"/>
    <property type="match status" value="1"/>
</dbReference>
<comment type="subcellular location">
    <subcellularLocation>
        <location evidence="1">Cell envelope</location>
    </subcellularLocation>
</comment>
<name>A0A037ZJ48_9RHOB</name>
<dbReference type="GO" id="GO:0030313">
    <property type="term" value="C:cell envelope"/>
    <property type="evidence" value="ECO:0007669"/>
    <property type="project" value="UniProtKB-SubCell"/>
</dbReference>
<organism evidence="6 7">
    <name type="scientific">Actibacterium mucosum KCTC 23349</name>
    <dbReference type="NCBI Taxonomy" id="1454373"/>
    <lineage>
        <taxon>Bacteria</taxon>
        <taxon>Pseudomonadati</taxon>
        <taxon>Pseudomonadota</taxon>
        <taxon>Alphaproteobacteria</taxon>
        <taxon>Rhodobacterales</taxon>
        <taxon>Roseobacteraceae</taxon>
        <taxon>Actibacterium</taxon>
    </lineage>
</organism>
<dbReference type="STRING" id="1454373.ACMU_13320"/>
<dbReference type="Proteomes" id="UP000026249">
    <property type="component" value="Unassembled WGS sequence"/>
</dbReference>
<comment type="caution">
    <text evidence="6">The sequence shown here is derived from an EMBL/GenBank/DDBJ whole genome shotgun (WGS) entry which is preliminary data.</text>
</comment>
<keyword evidence="3 4" id="KW-0732">Signal</keyword>
<comment type="similarity">
    <text evidence="2">Belongs to the bacterial solute-binding protein 2 family.</text>
</comment>
<dbReference type="Gene3D" id="3.40.50.2300">
    <property type="match status" value="2"/>
</dbReference>
<evidence type="ECO:0000259" key="5">
    <source>
        <dbReference type="Pfam" id="PF13407"/>
    </source>
</evidence>
<dbReference type="Pfam" id="PF13407">
    <property type="entry name" value="Peripla_BP_4"/>
    <property type="match status" value="1"/>
</dbReference>
<dbReference type="GO" id="GO:0030246">
    <property type="term" value="F:carbohydrate binding"/>
    <property type="evidence" value="ECO:0007669"/>
    <property type="project" value="UniProtKB-ARBA"/>
</dbReference>
<evidence type="ECO:0000313" key="7">
    <source>
        <dbReference type="Proteomes" id="UP000026249"/>
    </source>
</evidence>
<dbReference type="CDD" id="cd20008">
    <property type="entry name" value="PBP1_ABC_sugar_binding-like"/>
    <property type="match status" value="1"/>
</dbReference>
<dbReference type="OrthoDB" id="9804917at2"/>
<proteinExistence type="inferred from homology"/>
<dbReference type="PANTHER" id="PTHR46847:SF1">
    <property type="entry name" value="D-ALLOSE-BINDING PERIPLASMIC PROTEIN-RELATED"/>
    <property type="match status" value="1"/>
</dbReference>
<feature type="chain" id="PRO_5001564427" evidence="4">
    <location>
        <begin position="26"/>
        <end position="315"/>
    </location>
</feature>
<dbReference type="AlphaFoldDB" id="A0A037ZJ48"/>
<evidence type="ECO:0000256" key="1">
    <source>
        <dbReference type="ARBA" id="ARBA00004196"/>
    </source>
</evidence>
<sequence length="315" mass="32032">MTTKVTKLLAATALTLTLPAGSAMAGEIAVIVKTTNSNFWQNVNKGASAAIAGQSEHTMTFDGPAAESAIADQVNMVDNAINRGVAGIVLAPSDPDALTPAVQRAFESGIPVAIIDSGLGEDAKGTYQAFLSTDNCAAGELVAQSMIDAVGTEGKVAVMSYVAGVGSEIGRVGCFVDYLGANSKLDIVGPFYSQSQMATALNQTTDILAANADLKGIFGANEPTAVGMGRALVQSGKAGQIAAFGFDGNGDLQDFVKDGTLNATAVQGSFQMGELGVKAVLDVISGNAVDGFIDTGVVLVTKENIDTPVAQNVLY</sequence>
<dbReference type="EMBL" id="JFKE01000004">
    <property type="protein sequence ID" value="KAJ55664.1"/>
    <property type="molecule type" value="Genomic_DNA"/>
</dbReference>
<evidence type="ECO:0000256" key="2">
    <source>
        <dbReference type="ARBA" id="ARBA00007639"/>
    </source>
</evidence>
<dbReference type="RefSeq" id="WP_035259545.1">
    <property type="nucleotide sequence ID" value="NZ_JFKE01000004.1"/>
</dbReference>
<protein>
    <submittedName>
        <fullName evidence="6">LacI family transcriptional regulator</fullName>
    </submittedName>
</protein>
<dbReference type="InterPro" id="IPR028082">
    <property type="entry name" value="Peripla_BP_I"/>
</dbReference>
<evidence type="ECO:0000256" key="3">
    <source>
        <dbReference type="ARBA" id="ARBA00022729"/>
    </source>
</evidence>
<feature type="signal peptide" evidence="4">
    <location>
        <begin position="1"/>
        <end position="25"/>
    </location>
</feature>
<gene>
    <name evidence="6" type="ORF">ACMU_13320</name>
</gene>
<dbReference type="InterPro" id="IPR025997">
    <property type="entry name" value="SBP_2_dom"/>
</dbReference>
<accession>A0A037ZJ48</accession>
<dbReference type="PANTHER" id="PTHR46847">
    <property type="entry name" value="D-ALLOSE-BINDING PERIPLASMIC PROTEIN-RELATED"/>
    <property type="match status" value="1"/>
</dbReference>
<feature type="domain" description="Periplasmic binding protein" evidence="5">
    <location>
        <begin position="28"/>
        <end position="287"/>
    </location>
</feature>